<dbReference type="RefSeq" id="WP_053191993.1">
    <property type="nucleotide sequence ID" value="NZ_KQ948989.1"/>
</dbReference>
<feature type="domain" description="Alcohol dehydrogenase-like N-terminal" evidence="15">
    <location>
        <begin position="24"/>
        <end position="140"/>
    </location>
</feature>
<dbReference type="InterPro" id="IPR036291">
    <property type="entry name" value="NAD(P)-bd_dom_sf"/>
</dbReference>
<dbReference type="SUPFAM" id="SSF51735">
    <property type="entry name" value="NAD(P)-binding Rossmann-fold domains"/>
    <property type="match status" value="1"/>
</dbReference>
<dbReference type="PROSITE" id="PS00059">
    <property type="entry name" value="ADH_ZINC"/>
    <property type="match status" value="1"/>
</dbReference>
<keyword evidence="4" id="KW-0560">Oxidoreductase</keyword>
<evidence type="ECO:0000313" key="17">
    <source>
        <dbReference type="Proteomes" id="UP000037251"/>
    </source>
</evidence>
<feature type="compositionally biased region" description="Basic and acidic residues" evidence="13">
    <location>
        <begin position="331"/>
        <end position="348"/>
    </location>
</feature>
<evidence type="ECO:0000313" key="16">
    <source>
        <dbReference type="EMBL" id="KOG33478.1"/>
    </source>
</evidence>
<dbReference type="InterPro" id="IPR013149">
    <property type="entry name" value="ADH-like_C"/>
</dbReference>
<evidence type="ECO:0000256" key="7">
    <source>
        <dbReference type="ARBA" id="ARBA00038004"/>
    </source>
</evidence>
<dbReference type="InterPro" id="IPR013154">
    <property type="entry name" value="ADH-like_N"/>
</dbReference>
<gene>
    <name evidence="16" type="ORF">ADK37_22630</name>
</gene>
<keyword evidence="2 12" id="KW-0479">Metal-binding</keyword>
<evidence type="ECO:0000256" key="12">
    <source>
        <dbReference type="RuleBase" id="RU361277"/>
    </source>
</evidence>
<dbReference type="Pfam" id="PF00107">
    <property type="entry name" value="ADH_zinc_N"/>
    <property type="match status" value="1"/>
</dbReference>
<evidence type="ECO:0000256" key="2">
    <source>
        <dbReference type="ARBA" id="ARBA00022723"/>
    </source>
</evidence>
<sequence length="359" mass="36902">MRAFVLTAPGRYAVEEVPAPVAAPGEVVVDVERVGVCGTDMEFFTGEMAYLHQGHSSYPMRPGHEWAGRVAAVGAGVDPLWTGRRVMGDTMLGCGTCRRCLRERGHVCDSRREVGIRGAQPGALAEQLAVPASSLHVLPDSVDPVLGALVEPGGNALRAARAAAPRPGERTLVLGPGTIGLLVAMFLRAAGAEVHLMGRSGDSPAFAHSLGFEHAWAEDSVPDLPFDAVVDASNAVHLPRRALELVEPGGRVVYIGLAGAPSGIDTRALALKDVTAVGVLSASPGLDATIRAYADGSVDPRPLVAATVGLDEVGPVLAGARPAGAGPGPKIHVDPRAGRAGDPPRPERPSCGAYGGGRQ</sequence>
<dbReference type="eggNOG" id="COG1063">
    <property type="taxonomic scope" value="Bacteria"/>
</dbReference>
<dbReference type="Proteomes" id="UP000037251">
    <property type="component" value="Unassembled WGS sequence"/>
</dbReference>
<dbReference type="Gene3D" id="3.40.50.720">
    <property type="entry name" value="NAD(P)-binding Rossmann-like Domain"/>
    <property type="match status" value="1"/>
</dbReference>
<evidence type="ECO:0000256" key="6">
    <source>
        <dbReference type="ARBA" id="ARBA00037908"/>
    </source>
</evidence>
<dbReference type="GO" id="GO:0016491">
    <property type="term" value="F:oxidoreductase activity"/>
    <property type="evidence" value="ECO:0007669"/>
    <property type="project" value="UniProtKB-KW"/>
</dbReference>
<keyword evidence="17" id="KW-1185">Reference proteome</keyword>
<comment type="function">
    <text evidence="5">Catalyzes the oxidation of 2-deoxy-scyllo-inosamine (DOIA) with NAD(+) or NADP(+), forming 3-amino-2,3-dideoxy-scyllo-inosose (amino-DOI).</text>
</comment>
<dbReference type="PANTHER" id="PTHR43401">
    <property type="entry name" value="L-THREONINE 3-DEHYDROGENASE"/>
    <property type="match status" value="1"/>
</dbReference>
<evidence type="ECO:0000256" key="11">
    <source>
        <dbReference type="ARBA" id="ARBA00049085"/>
    </source>
</evidence>
<reference evidence="17" key="1">
    <citation type="submission" date="2015-07" db="EMBL/GenBank/DDBJ databases">
        <authorList>
            <person name="Ju K.-S."/>
            <person name="Doroghazi J.R."/>
            <person name="Metcalf W.W."/>
        </authorList>
    </citation>
    <scope>NUCLEOTIDE SEQUENCE [LARGE SCALE GENOMIC DNA]</scope>
    <source>
        <strain evidence="17">NRRL 2290</strain>
    </source>
</reference>
<comment type="caution">
    <text evidence="16">The sequence shown here is derived from an EMBL/GenBank/DDBJ whole genome shotgun (WGS) entry which is preliminary data.</text>
</comment>
<dbReference type="InterPro" id="IPR011032">
    <property type="entry name" value="GroES-like_sf"/>
</dbReference>
<dbReference type="GO" id="GO:0008270">
    <property type="term" value="F:zinc ion binding"/>
    <property type="evidence" value="ECO:0007669"/>
    <property type="project" value="InterPro"/>
</dbReference>
<dbReference type="PATRIC" id="fig|67356.5.peg.4819"/>
<proteinExistence type="inferred from homology"/>
<evidence type="ECO:0000256" key="10">
    <source>
        <dbReference type="ARBA" id="ARBA00048685"/>
    </source>
</evidence>
<comment type="catalytic activity">
    <reaction evidence="11">
        <text>2-deoxy-scyllo-inosamine + NADP(+) = 3-amino-2,3-dideoxy-scyllo-inosose + NADPH + H(+)</text>
        <dbReference type="Rhea" id="RHEA:33879"/>
        <dbReference type="ChEBI" id="CHEBI:15378"/>
        <dbReference type="ChEBI" id="CHEBI:57783"/>
        <dbReference type="ChEBI" id="CHEBI:58349"/>
        <dbReference type="ChEBI" id="CHEBI:65002"/>
        <dbReference type="ChEBI" id="CHEBI:65003"/>
        <dbReference type="EC" id="1.1.1.329"/>
    </reaction>
</comment>
<dbReference type="OrthoDB" id="9797931at2"/>
<name>A0A0L8L5J0_9ACTN</name>
<evidence type="ECO:0000259" key="15">
    <source>
        <dbReference type="Pfam" id="PF08240"/>
    </source>
</evidence>
<dbReference type="AlphaFoldDB" id="A0A0L8L5J0"/>
<comment type="similarity">
    <text evidence="7">Belongs to the zinc-containing alcohol dehydrogenase family. DOIA dehydrogenase subfamily.</text>
</comment>
<dbReference type="EC" id="1.1.1.329" evidence="8"/>
<dbReference type="STRING" id="67356.AQJ84_08285"/>
<comment type="pathway">
    <text evidence="6">Metabolic intermediate biosynthesis; 2-deoxystreptamine biosynthesis; 2-deoxystreptamine from D-glucose 6-phosphate: step 3/4.</text>
</comment>
<evidence type="ECO:0000256" key="8">
    <source>
        <dbReference type="ARBA" id="ARBA00039102"/>
    </source>
</evidence>
<protein>
    <recommendedName>
        <fullName evidence="9">2-deoxy-scyllo-inosamine dehydrogenase</fullName>
        <ecNumber evidence="8">1.1.1.329</ecNumber>
    </recommendedName>
</protein>
<evidence type="ECO:0000256" key="1">
    <source>
        <dbReference type="ARBA" id="ARBA00001947"/>
    </source>
</evidence>
<keyword evidence="3 12" id="KW-0862">Zinc</keyword>
<evidence type="ECO:0000259" key="14">
    <source>
        <dbReference type="Pfam" id="PF00107"/>
    </source>
</evidence>
<dbReference type="InterPro" id="IPR002328">
    <property type="entry name" value="ADH_Zn_CS"/>
</dbReference>
<evidence type="ECO:0000256" key="13">
    <source>
        <dbReference type="SAM" id="MobiDB-lite"/>
    </source>
</evidence>
<organism evidence="16 17">
    <name type="scientific">Streptomyces resistomycificus</name>
    <dbReference type="NCBI Taxonomy" id="67356"/>
    <lineage>
        <taxon>Bacteria</taxon>
        <taxon>Bacillati</taxon>
        <taxon>Actinomycetota</taxon>
        <taxon>Actinomycetes</taxon>
        <taxon>Kitasatosporales</taxon>
        <taxon>Streptomycetaceae</taxon>
        <taxon>Streptomyces</taxon>
        <taxon>Streptomyces aurantiacus group</taxon>
    </lineage>
</organism>
<dbReference type="Gene3D" id="3.90.180.10">
    <property type="entry name" value="Medium-chain alcohol dehydrogenases, catalytic domain"/>
    <property type="match status" value="1"/>
</dbReference>
<dbReference type="EMBL" id="LGUS01000173">
    <property type="protein sequence ID" value="KOG33478.1"/>
    <property type="molecule type" value="Genomic_DNA"/>
</dbReference>
<evidence type="ECO:0000256" key="4">
    <source>
        <dbReference type="ARBA" id="ARBA00023002"/>
    </source>
</evidence>
<dbReference type="Pfam" id="PF08240">
    <property type="entry name" value="ADH_N"/>
    <property type="match status" value="1"/>
</dbReference>
<feature type="domain" description="Alcohol dehydrogenase-like C-terminal" evidence="14">
    <location>
        <begin position="179"/>
        <end position="283"/>
    </location>
</feature>
<comment type="catalytic activity">
    <reaction evidence="10">
        <text>2-deoxy-scyllo-inosamine + NAD(+) = 3-amino-2,3-dideoxy-scyllo-inosose + NADH + H(+)</text>
        <dbReference type="Rhea" id="RHEA:33883"/>
        <dbReference type="ChEBI" id="CHEBI:15378"/>
        <dbReference type="ChEBI" id="CHEBI:57540"/>
        <dbReference type="ChEBI" id="CHEBI:57945"/>
        <dbReference type="ChEBI" id="CHEBI:65002"/>
        <dbReference type="ChEBI" id="CHEBI:65003"/>
        <dbReference type="EC" id="1.1.1.329"/>
    </reaction>
</comment>
<evidence type="ECO:0000256" key="9">
    <source>
        <dbReference type="ARBA" id="ARBA00039387"/>
    </source>
</evidence>
<evidence type="ECO:0000256" key="3">
    <source>
        <dbReference type="ARBA" id="ARBA00022833"/>
    </source>
</evidence>
<dbReference type="SUPFAM" id="SSF50129">
    <property type="entry name" value="GroES-like"/>
    <property type="match status" value="1"/>
</dbReference>
<feature type="region of interest" description="Disordered" evidence="13">
    <location>
        <begin position="319"/>
        <end position="359"/>
    </location>
</feature>
<dbReference type="PANTHER" id="PTHR43401:SF2">
    <property type="entry name" value="L-THREONINE 3-DEHYDROGENASE"/>
    <property type="match status" value="1"/>
</dbReference>
<comment type="cofactor">
    <cofactor evidence="1 12">
        <name>Zn(2+)</name>
        <dbReference type="ChEBI" id="CHEBI:29105"/>
    </cofactor>
</comment>
<dbReference type="InterPro" id="IPR050129">
    <property type="entry name" value="Zn_alcohol_dh"/>
</dbReference>
<accession>A0A0L8L5J0</accession>
<evidence type="ECO:0000256" key="5">
    <source>
        <dbReference type="ARBA" id="ARBA00037678"/>
    </source>
</evidence>